<accession>A0A3N4KXD5</accession>
<evidence type="ECO:0000313" key="2">
    <source>
        <dbReference type="Proteomes" id="UP000277580"/>
    </source>
</evidence>
<dbReference type="EMBL" id="ML119120">
    <property type="protein sequence ID" value="RPB13922.1"/>
    <property type="molecule type" value="Genomic_DNA"/>
</dbReference>
<dbReference type="InParanoid" id="A0A3N4KXD5"/>
<protein>
    <submittedName>
        <fullName evidence="1">Uncharacterized protein</fullName>
    </submittedName>
</protein>
<gene>
    <name evidence="1" type="ORF">P167DRAFT_87379</name>
</gene>
<dbReference type="AlphaFoldDB" id="A0A3N4KXD5"/>
<reference evidence="1 2" key="1">
    <citation type="journal article" date="2018" name="Nat. Ecol. Evol.">
        <title>Pezizomycetes genomes reveal the molecular basis of ectomycorrhizal truffle lifestyle.</title>
        <authorList>
            <person name="Murat C."/>
            <person name="Payen T."/>
            <person name="Noel B."/>
            <person name="Kuo A."/>
            <person name="Morin E."/>
            <person name="Chen J."/>
            <person name="Kohler A."/>
            <person name="Krizsan K."/>
            <person name="Balestrini R."/>
            <person name="Da Silva C."/>
            <person name="Montanini B."/>
            <person name="Hainaut M."/>
            <person name="Levati E."/>
            <person name="Barry K.W."/>
            <person name="Belfiori B."/>
            <person name="Cichocki N."/>
            <person name="Clum A."/>
            <person name="Dockter R.B."/>
            <person name="Fauchery L."/>
            <person name="Guy J."/>
            <person name="Iotti M."/>
            <person name="Le Tacon F."/>
            <person name="Lindquist E.A."/>
            <person name="Lipzen A."/>
            <person name="Malagnac F."/>
            <person name="Mello A."/>
            <person name="Molinier V."/>
            <person name="Miyauchi S."/>
            <person name="Poulain J."/>
            <person name="Riccioni C."/>
            <person name="Rubini A."/>
            <person name="Sitrit Y."/>
            <person name="Splivallo R."/>
            <person name="Traeger S."/>
            <person name="Wang M."/>
            <person name="Zifcakova L."/>
            <person name="Wipf D."/>
            <person name="Zambonelli A."/>
            <person name="Paolocci F."/>
            <person name="Nowrousian M."/>
            <person name="Ottonello S."/>
            <person name="Baldrian P."/>
            <person name="Spatafora J.W."/>
            <person name="Henrissat B."/>
            <person name="Nagy L.G."/>
            <person name="Aury J.M."/>
            <person name="Wincker P."/>
            <person name="Grigoriev I.V."/>
            <person name="Bonfante P."/>
            <person name="Martin F.M."/>
        </authorList>
    </citation>
    <scope>NUCLEOTIDE SEQUENCE [LARGE SCALE GENOMIC DNA]</scope>
    <source>
        <strain evidence="1 2">CCBAS932</strain>
    </source>
</reference>
<sequence length="130" mass="14322">MVPHSRNIENIMISTVPLAVGASVSTNPDISVVYLVRTRQNILKAVRKCCRRHGLVNVKAESQEQCFRLIKTHGVRILTGIPAAVLGLSISRALYLRELVGIVFRFIFFSGGVIGEETRVSHLDPTARVA</sequence>
<keyword evidence="2" id="KW-1185">Reference proteome</keyword>
<dbReference type="Proteomes" id="UP000277580">
    <property type="component" value="Unassembled WGS sequence"/>
</dbReference>
<proteinExistence type="predicted"/>
<name>A0A3N4KXD5_9PEZI</name>
<evidence type="ECO:0000313" key="1">
    <source>
        <dbReference type="EMBL" id="RPB13922.1"/>
    </source>
</evidence>
<organism evidence="1 2">
    <name type="scientific">Morchella conica CCBAS932</name>
    <dbReference type="NCBI Taxonomy" id="1392247"/>
    <lineage>
        <taxon>Eukaryota</taxon>
        <taxon>Fungi</taxon>
        <taxon>Dikarya</taxon>
        <taxon>Ascomycota</taxon>
        <taxon>Pezizomycotina</taxon>
        <taxon>Pezizomycetes</taxon>
        <taxon>Pezizales</taxon>
        <taxon>Morchellaceae</taxon>
        <taxon>Morchella</taxon>
    </lineage>
</organism>